<evidence type="ECO:0000313" key="3">
    <source>
        <dbReference type="Proteomes" id="UP000235826"/>
    </source>
</evidence>
<accession>A0A2K9PNZ6</accession>
<keyword evidence="3" id="KW-1185">Reference proteome</keyword>
<dbReference type="KEGG" id="fek:C1H87_08695"/>
<protein>
    <submittedName>
        <fullName evidence="2">Uncharacterized protein</fullName>
    </submittedName>
</protein>
<dbReference type="AlphaFoldDB" id="A0A2K9PNZ6"/>
<keyword evidence="1" id="KW-0472">Membrane</keyword>
<keyword evidence="1" id="KW-0812">Transmembrane</keyword>
<keyword evidence="1" id="KW-1133">Transmembrane helix</keyword>
<proteinExistence type="predicted"/>
<dbReference type="Proteomes" id="UP000235826">
    <property type="component" value="Chromosome"/>
</dbReference>
<feature type="transmembrane region" description="Helical" evidence="1">
    <location>
        <begin position="20"/>
        <end position="36"/>
    </location>
</feature>
<evidence type="ECO:0000313" key="2">
    <source>
        <dbReference type="EMBL" id="AUP78772.1"/>
    </source>
</evidence>
<dbReference type="EMBL" id="CP025791">
    <property type="protein sequence ID" value="AUP78772.1"/>
    <property type="molecule type" value="Genomic_DNA"/>
</dbReference>
<sequence length="60" mass="7163">MIYTIFWNFLHFVELNSKNLRFLISIVCITFTRLFLHPRKSVFMLALIKKKKLAFAGITK</sequence>
<organism evidence="2 3">
    <name type="scientific">Flavivirga eckloniae</name>
    <dbReference type="NCBI Taxonomy" id="1803846"/>
    <lineage>
        <taxon>Bacteria</taxon>
        <taxon>Pseudomonadati</taxon>
        <taxon>Bacteroidota</taxon>
        <taxon>Flavobacteriia</taxon>
        <taxon>Flavobacteriales</taxon>
        <taxon>Flavobacteriaceae</taxon>
        <taxon>Flavivirga</taxon>
    </lineage>
</organism>
<reference evidence="2 3" key="1">
    <citation type="submission" date="2018-01" db="EMBL/GenBank/DDBJ databases">
        <title>Complete genome sequence of Flavivirga eckloniae ECD14 isolated from seaweed Ecklonia cava.</title>
        <authorList>
            <person name="Lee J.H."/>
            <person name="Baik K.S."/>
            <person name="Seong C.N."/>
        </authorList>
    </citation>
    <scope>NUCLEOTIDE SEQUENCE [LARGE SCALE GENOMIC DNA]</scope>
    <source>
        <strain evidence="2 3">ECD14</strain>
    </source>
</reference>
<name>A0A2K9PNZ6_9FLAO</name>
<evidence type="ECO:0000256" key="1">
    <source>
        <dbReference type="SAM" id="Phobius"/>
    </source>
</evidence>
<gene>
    <name evidence="2" type="ORF">C1H87_08695</name>
</gene>